<proteinExistence type="predicted"/>
<evidence type="ECO:0000256" key="2">
    <source>
        <dbReference type="SAM" id="Phobius"/>
    </source>
</evidence>
<keyword evidence="2" id="KW-0812">Transmembrane</keyword>
<keyword evidence="2" id="KW-0472">Membrane</keyword>
<keyword evidence="6" id="KW-1185">Reference proteome</keyword>
<evidence type="ECO:0000256" key="3">
    <source>
        <dbReference type="SAM" id="SignalP"/>
    </source>
</evidence>
<feature type="transmembrane region" description="Helical" evidence="2">
    <location>
        <begin position="527"/>
        <end position="549"/>
    </location>
</feature>
<evidence type="ECO:0000259" key="4">
    <source>
        <dbReference type="PROSITE" id="PS50853"/>
    </source>
</evidence>
<dbReference type="CDD" id="cd00063">
    <property type="entry name" value="FN3"/>
    <property type="match status" value="1"/>
</dbReference>
<dbReference type="InterPro" id="IPR013783">
    <property type="entry name" value="Ig-like_fold"/>
</dbReference>
<dbReference type="PROSITE" id="PS50853">
    <property type="entry name" value="FN3"/>
    <property type="match status" value="1"/>
</dbReference>
<evidence type="ECO:0000313" key="5">
    <source>
        <dbReference type="EMBL" id="PAA80294.1"/>
    </source>
</evidence>
<dbReference type="Gene3D" id="2.60.40.10">
    <property type="entry name" value="Immunoglobulins"/>
    <property type="match status" value="2"/>
</dbReference>
<feature type="domain" description="Fibronectin type-III" evidence="4">
    <location>
        <begin position="264"/>
        <end position="352"/>
    </location>
</feature>
<keyword evidence="3" id="KW-0732">Signal</keyword>
<dbReference type="InterPro" id="IPR036116">
    <property type="entry name" value="FN3_sf"/>
</dbReference>
<feature type="chain" id="PRO_5013170611" description="Fibronectin type-III domain-containing protein" evidence="3">
    <location>
        <begin position="24"/>
        <end position="611"/>
    </location>
</feature>
<dbReference type="AlphaFoldDB" id="A0A267G4H0"/>
<protein>
    <recommendedName>
        <fullName evidence="4">Fibronectin type-III domain-containing protein</fullName>
    </recommendedName>
</protein>
<dbReference type="Proteomes" id="UP000215902">
    <property type="component" value="Unassembled WGS sequence"/>
</dbReference>
<dbReference type="InterPro" id="IPR003961">
    <property type="entry name" value="FN3_dom"/>
</dbReference>
<accession>A0A267G4H0</accession>
<name>A0A267G4H0_9PLAT</name>
<comment type="caution">
    <text evidence="5">The sequence shown here is derived from an EMBL/GenBank/DDBJ whole genome shotgun (WGS) entry which is preliminary data.</text>
</comment>
<dbReference type="EMBL" id="NIVC01000591">
    <property type="protein sequence ID" value="PAA80294.1"/>
    <property type="molecule type" value="Genomic_DNA"/>
</dbReference>
<reference evidence="5 6" key="1">
    <citation type="submission" date="2017-06" db="EMBL/GenBank/DDBJ databases">
        <title>A platform for efficient transgenesis in Macrostomum lignano, a flatworm model organism for stem cell research.</title>
        <authorList>
            <person name="Berezikov E."/>
        </authorList>
    </citation>
    <scope>NUCLEOTIDE SEQUENCE [LARGE SCALE GENOMIC DNA]</scope>
    <source>
        <strain evidence="5">DV1</strain>
        <tissue evidence="5">Whole organism</tissue>
    </source>
</reference>
<evidence type="ECO:0000313" key="6">
    <source>
        <dbReference type="Proteomes" id="UP000215902"/>
    </source>
</evidence>
<gene>
    <name evidence="5" type="ORF">BOX15_Mlig023319g2</name>
</gene>
<feature type="signal peptide" evidence="3">
    <location>
        <begin position="1"/>
        <end position="23"/>
    </location>
</feature>
<feature type="compositionally biased region" description="Polar residues" evidence="1">
    <location>
        <begin position="591"/>
        <end position="600"/>
    </location>
</feature>
<feature type="region of interest" description="Disordered" evidence="1">
    <location>
        <begin position="591"/>
        <end position="611"/>
    </location>
</feature>
<organism evidence="5 6">
    <name type="scientific">Macrostomum lignano</name>
    <dbReference type="NCBI Taxonomy" id="282301"/>
    <lineage>
        <taxon>Eukaryota</taxon>
        <taxon>Metazoa</taxon>
        <taxon>Spiralia</taxon>
        <taxon>Lophotrochozoa</taxon>
        <taxon>Platyhelminthes</taxon>
        <taxon>Rhabditophora</taxon>
        <taxon>Macrostomorpha</taxon>
        <taxon>Macrostomida</taxon>
        <taxon>Macrostomidae</taxon>
        <taxon>Macrostomum</taxon>
    </lineage>
</organism>
<feature type="non-terminal residue" evidence="5">
    <location>
        <position position="1"/>
    </location>
</feature>
<sequence length="611" mass="66539">SPRMFASIWPAIIGLVLLPLLSAKLEEYSSVSNDFLRPNIWPNGSHVLQAGSDVTFQCSGQAAANQRCSNLTLLYSPRRSDWQSASTTELLMINHSCRNHSLASFLLSNVSTFGGYSGWYWCNCTFTAADSANVSKSRLWVLSHPTRLVVGSKPRAANLSFYWLDRKVLSSKIHPAPSFIANASGVPPELGGSVSIRLHYYLGDKQGDCDNCNDRTGVCDWGLELAQSSVYIFGYLINVTLTLCNQLQWCSTQLYEFDLRDKEKPSPVRKLALHFEPQQLNISWTAPSSPLPGNQEYSYQVLLSDGRSLATNSTAVSVAVSPDTEYSVTVRCRPRHFSGHWSDNSSGSGRSGEWLPCNPELDEAFLLPPNQLVFPASDRSCRNGRVLLYRVANLGTNQSETLAVSKKFSTASYLSIVLNSSMLSLKFESTLAIFASTSYGENSSLPNRSIHLPPLTAACSGGSDSQTFVSCLVNSTNLIADCNRSGHVTGNRGFSKETWQIRGSVACPVLPVSAFATAEGSSGFSSWYLVLLVVGSILIVSAIGVAMAVRRWTMRRRAEAVPLSDPQKYISEPDATLVSAGLPYDTAQSLLHQEDPSSAGSIEAPEGYVSR</sequence>
<evidence type="ECO:0000256" key="1">
    <source>
        <dbReference type="SAM" id="MobiDB-lite"/>
    </source>
</evidence>
<keyword evidence="2" id="KW-1133">Transmembrane helix</keyword>
<dbReference type="SUPFAM" id="SSF49265">
    <property type="entry name" value="Fibronectin type III"/>
    <property type="match status" value="1"/>
</dbReference>